<evidence type="ECO:0000313" key="5">
    <source>
        <dbReference type="EMBL" id="CUP32699.1"/>
    </source>
</evidence>
<feature type="site" description="Positions MEP for the nucleophilic attack" evidence="4">
    <location>
        <position position="215"/>
    </location>
</feature>
<dbReference type="InterPro" id="IPR050088">
    <property type="entry name" value="IspD/TarI_cytidylyltransf_bact"/>
</dbReference>
<dbReference type="InterPro" id="IPR034683">
    <property type="entry name" value="IspD/TarI"/>
</dbReference>
<name>A0A174MG07_9FIRM</name>
<dbReference type="GO" id="GO:0019288">
    <property type="term" value="P:isopentenyl diphosphate biosynthetic process, methylerythritol 4-phosphate pathway"/>
    <property type="evidence" value="ECO:0007669"/>
    <property type="project" value="UniProtKB-UniRule"/>
</dbReference>
<comment type="similarity">
    <text evidence="4">Belongs to the IspD/TarI cytidylyltransferase family. IspD subfamily.</text>
</comment>
<dbReference type="Pfam" id="PF01128">
    <property type="entry name" value="IspD"/>
    <property type="match status" value="1"/>
</dbReference>
<dbReference type="NCBIfam" id="TIGR00453">
    <property type="entry name" value="ispD"/>
    <property type="match status" value="1"/>
</dbReference>
<evidence type="ECO:0000256" key="1">
    <source>
        <dbReference type="ARBA" id="ARBA00022679"/>
    </source>
</evidence>
<keyword evidence="3 4" id="KW-0414">Isoprene biosynthesis</keyword>
<dbReference type="EMBL" id="CYZU01000083">
    <property type="protein sequence ID" value="CUP32699.1"/>
    <property type="molecule type" value="Genomic_DNA"/>
</dbReference>
<keyword evidence="2 4" id="KW-0548">Nucleotidyltransferase</keyword>
<dbReference type="STRING" id="39482.ERS852491_04866"/>
<dbReference type="Gene3D" id="3.90.550.10">
    <property type="entry name" value="Spore Coat Polysaccharide Biosynthesis Protein SpsA, Chain A"/>
    <property type="match status" value="1"/>
</dbReference>
<protein>
    <recommendedName>
        <fullName evidence="4">2-C-methyl-D-erythritol 4-phosphate cytidylyltransferase</fullName>
        <ecNumber evidence="4">2.7.7.60</ecNumber>
    </recommendedName>
    <alternativeName>
        <fullName evidence="4">4-diphosphocytidyl-2C-methyl-D-erythritol synthase</fullName>
    </alternativeName>
    <alternativeName>
        <fullName evidence="4">MEP cytidylyltransferase</fullName>
        <shortName evidence="4">MCT</shortName>
    </alternativeName>
</protein>
<dbReference type="InterPro" id="IPR001228">
    <property type="entry name" value="IspD"/>
</dbReference>
<dbReference type="PANTHER" id="PTHR32125:SF4">
    <property type="entry name" value="2-C-METHYL-D-ERYTHRITOL 4-PHOSPHATE CYTIDYLYLTRANSFERASE, CHLOROPLASTIC"/>
    <property type="match status" value="1"/>
</dbReference>
<dbReference type="EC" id="2.7.7.60" evidence="4"/>
<dbReference type="HAMAP" id="MF_00108">
    <property type="entry name" value="IspD"/>
    <property type="match status" value="1"/>
</dbReference>
<dbReference type="Proteomes" id="UP000095544">
    <property type="component" value="Unassembled WGS sequence"/>
</dbReference>
<dbReference type="RefSeq" id="WP_055155231.1">
    <property type="nucleotide sequence ID" value="NZ_CYZU01000083.1"/>
</dbReference>
<evidence type="ECO:0000256" key="3">
    <source>
        <dbReference type="ARBA" id="ARBA00023229"/>
    </source>
</evidence>
<comment type="pathway">
    <text evidence="4">Isoprenoid biosynthesis; isopentenyl diphosphate biosynthesis via DXP pathway; isopentenyl diphosphate from 1-deoxy-D-xylulose 5-phosphate: step 2/6.</text>
</comment>
<evidence type="ECO:0000313" key="6">
    <source>
        <dbReference type="Proteomes" id="UP000095544"/>
    </source>
</evidence>
<dbReference type="InterPro" id="IPR029044">
    <property type="entry name" value="Nucleotide-diphossugar_trans"/>
</dbReference>
<feature type="site" description="Transition state stabilizer" evidence="4">
    <location>
        <position position="25"/>
    </location>
</feature>
<evidence type="ECO:0000256" key="4">
    <source>
        <dbReference type="HAMAP-Rule" id="MF_00108"/>
    </source>
</evidence>
<dbReference type="GO" id="GO:0050518">
    <property type="term" value="F:2-C-methyl-D-erythritol 4-phosphate cytidylyltransferase activity"/>
    <property type="evidence" value="ECO:0007669"/>
    <property type="project" value="UniProtKB-UniRule"/>
</dbReference>
<feature type="site" description="Positions MEP for the nucleophilic attack" evidence="4">
    <location>
        <position position="157"/>
    </location>
</feature>
<reference evidence="5 6" key="1">
    <citation type="submission" date="2015-09" db="EMBL/GenBank/DDBJ databases">
        <authorList>
            <consortium name="Pathogen Informatics"/>
        </authorList>
    </citation>
    <scope>NUCLEOTIDE SEQUENCE [LARGE SCALE GENOMIC DNA]</scope>
    <source>
        <strain evidence="5 6">2789STDY5834876</strain>
    </source>
</reference>
<dbReference type="OrthoDB" id="9806837at2"/>
<gene>
    <name evidence="5" type="primary">ispD_2</name>
    <name evidence="4" type="synonym">ispD</name>
    <name evidence="5" type="ORF">ERS852491_04866</name>
</gene>
<feature type="site" description="Transition state stabilizer" evidence="4">
    <location>
        <position position="18"/>
    </location>
</feature>
<comment type="catalytic activity">
    <reaction evidence="4">
        <text>2-C-methyl-D-erythritol 4-phosphate + CTP + H(+) = 4-CDP-2-C-methyl-D-erythritol + diphosphate</text>
        <dbReference type="Rhea" id="RHEA:13429"/>
        <dbReference type="ChEBI" id="CHEBI:15378"/>
        <dbReference type="ChEBI" id="CHEBI:33019"/>
        <dbReference type="ChEBI" id="CHEBI:37563"/>
        <dbReference type="ChEBI" id="CHEBI:57823"/>
        <dbReference type="ChEBI" id="CHEBI:58262"/>
        <dbReference type="EC" id="2.7.7.60"/>
    </reaction>
</comment>
<dbReference type="CDD" id="cd02516">
    <property type="entry name" value="CDP-ME_synthetase"/>
    <property type="match status" value="1"/>
</dbReference>
<comment type="function">
    <text evidence="4">Catalyzes the formation of 4-diphosphocytidyl-2-C-methyl-D-erythritol from CTP and 2-C-methyl-D-erythritol 4-phosphate (MEP).</text>
</comment>
<dbReference type="FunFam" id="3.90.550.10:FF:000003">
    <property type="entry name" value="2-C-methyl-D-erythritol 4-phosphate cytidylyltransferase"/>
    <property type="match status" value="1"/>
</dbReference>
<proteinExistence type="inferred from homology"/>
<dbReference type="PANTHER" id="PTHR32125">
    <property type="entry name" value="2-C-METHYL-D-ERYTHRITOL 4-PHOSPHATE CYTIDYLYLTRANSFERASE, CHLOROPLASTIC"/>
    <property type="match status" value="1"/>
</dbReference>
<evidence type="ECO:0000256" key="2">
    <source>
        <dbReference type="ARBA" id="ARBA00022695"/>
    </source>
</evidence>
<accession>A0A174MG07</accession>
<organism evidence="5 6">
    <name type="scientific">Faecalicatena contorta</name>
    <dbReference type="NCBI Taxonomy" id="39482"/>
    <lineage>
        <taxon>Bacteria</taxon>
        <taxon>Bacillati</taxon>
        <taxon>Bacillota</taxon>
        <taxon>Clostridia</taxon>
        <taxon>Lachnospirales</taxon>
        <taxon>Lachnospiraceae</taxon>
        <taxon>Faecalicatena</taxon>
    </lineage>
</organism>
<dbReference type="UniPathway" id="UPA00056">
    <property type="reaction ID" value="UER00093"/>
</dbReference>
<dbReference type="AlphaFoldDB" id="A0A174MG07"/>
<sequence>MGKIHCTAIVLAAGQGKRMGTKVHKQYLLLADRPVLYYSLKAFEDSPLIDEVFLITGAGEEEYCREKIVNPYHFTKVSRIMHGGAERYHSVWNGLQELEEHGYVFIHDGARPFVDSGIIERAYEEVREHKACVVGMPVKDTIKVADEHGNVETTPDRSRLWMVQTPQVFENHLVRGAYSMLMRESYINVTDDAMVVEQMLRYPIRLVYGSYENIKITTPEDLEMAEVFLKRRSEKLQKRY</sequence>
<dbReference type="SUPFAM" id="SSF53448">
    <property type="entry name" value="Nucleotide-diphospho-sugar transferases"/>
    <property type="match status" value="1"/>
</dbReference>
<keyword evidence="1 4" id="KW-0808">Transferase</keyword>